<gene>
    <name evidence="7" type="ORF">GHT07_20900</name>
</gene>
<dbReference type="Gene3D" id="2.60.20.10">
    <property type="entry name" value="Crystallins"/>
    <property type="match status" value="1"/>
</dbReference>
<protein>
    <submittedName>
        <fullName evidence="7">Glycine zipper 2TM domain-containing protein</fullName>
    </submittedName>
</protein>
<dbReference type="EMBL" id="WJBU01000031">
    <property type="protein sequence ID" value="MRD49734.1"/>
    <property type="molecule type" value="Genomic_DNA"/>
</dbReference>
<keyword evidence="3" id="KW-0677">Repeat</keyword>
<organism evidence="7 8">
    <name type="scientific">Caenimonas koreensis DSM 17982</name>
    <dbReference type="NCBI Taxonomy" id="1121255"/>
    <lineage>
        <taxon>Bacteria</taxon>
        <taxon>Pseudomonadati</taxon>
        <taxon>Pseudomonadota</taxon>
        <taxon>Betaproteobacteria</taxon>
        <taxon>Burkholderiales</taxon>
        <taxon>Comamonadaceae</taxon>
        <taxon>Caenimonas</taxon>
    </lineage>
</organism>
<dbReference type="GO" id="GO:0016020">
    <property type="term" value="C:membrane"/>
    <property type="evidence" value="ECO:0007669"/>
    <property type="project" value="UniProtKB-SubCell"/>
</dbReference>
<comment type="subcellular location">
    <subcellularLocation>
        <location evidence="1">Membrane</location>
    </subcellularLocation>
</comment>
<accession>A0A844B0E4</accession>
<feature type="chain" id="PRO_5033034306" evidence="5">
    <location>
        <begin position="22"/>
        <end position="279"/>
    </location>
</feature>
<dbReference type="InterPro" id="IPR051407">
    <property type="entry name" value="Bact_OM_lipoprot/Surf_antigen"/>
</dbReference>
<evidence type="ECO:0000313" key="7">
    <source>
        <dbReference type="EMBL" id="MRD49734.1"/>
    </source>
</evidence>
<name>A0A844B0E4_9BURK</name>
<evidence type="ECO:0000256" key="1">
    <source>
        <dbReference type="ARBA" id="ARBA00004370"/>
    </source>
</evidence>
<keyword evidence="8" id="KW-1185">Reference proteome</keyword>
<evidence type="ECO:0000256" key="4">
    <source>
        <dbReference type="ARBA" id="ARBA00023136"/>
    </source>
</evidence>
<dbReference type="InterPro" id="IPR001064">
    <property type="entry name" value="Beta/gamma_crystallin"/>
</dbReference>
<dbReference type="AlphaFoldDB" id="A0A844B0E4"/>
<dbReference type="PROSITE" id="PS50915">
    <property type="entry name" value="CRYSTALLIN_BETA_GAMMA"/>
    <property type="match status" value="1"/>
</dbReference>
<comment type="similarity">
    <text evidence="2">Belongs to the beta/gamma-crystallin family.</text>
</comment>
<reference evidence="7 8" key="1">
    <citation type="submission" date="2019-11" db="EMBL/GenBank/DDBJ databases">
        <title>Caenimonas koreensis gen. nov., sp. nov., isolated from activated sludge.</title>
        <authorList>
            <person name="Seung H.R."/>
        </authorList>
    </citation>
    <scope>NUCLEOTIDE SEQUENCE [LARGE SCALE GENOMIC DNA]</scope>
    <source>
        <strain evidence="7 8">EMB320</strain>
    </source>
</reference>
<proteinExistence type="inferred from homology"/>
<evidence type="ECO:0000256" key="5">
    <source>
        <dbReference type="SAM" id="SignalP"/>
    </source>
</evidence>
<dbReference type="RefSeq" id="WP_153587027.1">
    <property type="nucleotide sequence ID" value="NZ_WJBU01000031.1"/>
</dbReference>
<dbReference type="SUPFAM" id="SSF49695">
    <property type="entry name" value="gamma-Crystallin-like"/>
    <property type="match status" value="1"/>
</dbReference>
<sequence length="279" mass="29690">MKYLKTALAIAATAIATTAMADVTFYQNENFTGPGITVQSDIRNFERIGFNDRASSVIVRGDRNARWEVCEDARYEGRCVVLRPGQYASIQGMGLNNRISSVREIPPAERIADTRYAPVYGPQVAVVPAYNYSRRPDERLYEVRVTDVRAVVGSPQQRCWIEREQVGSASNNSGPNVGGAVAGALIGGILGHQIGGGSGKDAATALGVVGGAAIGANSGGGYNNGVVTQDVQRCTTAVNQAPAYYDVSYMFEGREHRVQMATPPASSIILVNSAGEPRS</sequence>
<evidence type="ECO:0000256" key="2">
    <source>
        <dbReference type="ARBA" id="ARBA00009646"/>
    </source>
</evidence>
<feature type="domain" description="Beta/gamma crystallin 'Greek key'" evidence="6">
    <location>
        <begin position="65"/>
        <end position="106"/>
    </location>
</feature>
<keyword evidence="5" id="KW-0732">Signal</keyword>
<dbReference type="SMART" id="SM00247">
    <property type="entry name" value="XTALbg"/>
    <property type="match status" value="1"/>
</dbReference>
<dbReference type="PANTHER" id="PTHR35603:SF2">
    <property type="entry name" value="OUTER MEMBRANE LIPOPROTEIN"/>
    <property type="match status" value="1"/>
</dbReference>
<dbReference type="OrthoDB" id="9150808at2"/>
<dbReference type="PANTHER" id="PTHR35603">
    <property type="match status" value="1"/>
</dbReference>
<evidence type="ECO:0000259" key="6">
    <source>
        <dbReference type="PROSITE" id="PS50915"/>
    </source>
</evidence>
<keyword evidence="4" id="KW-0472">Membrane</keyword>
<evidence type="ECO:0000313" key="8">
    <source>
        <dbReference type="Proteomes" id="UP000487350"/>
    </source>
</evidence>
<feature type="signal peptide" evidence="5">
    <location>
        <begin position="1"/>
        <end position="21"/>
    </location>
</feature>
<evidence type="ECO:0000256" key="3">
    <source>
        <dbReference type="ARBA" id="ARBA00022737"/>
    </source>
</evidence>
<dbReference type="Proteomes" id="UP000487350">
    <property type="component" value="Unassembled WGS sequence"/>
</dbReference>
<dbReference type="Pfam" id="PF00030">
    <property type="entry name" value="Crystall"/>
    <property type="match status" value="1"/>
</dbReference>
<dbReference type="InterPro" id="IPR011024">
    <property type="entry name" value="G_crystallin-like"/>
</dbReference>
<comment type="caution">
    <text evidence="7">The sequence shown here is derived from an EMBL/GenBank/DDBJ whole genome shotgun (WGS) entry which is preliminary data.</text>
</comment>